<sequence length="301" mass="32717">MANRSGETGSRLGPSISNNYAVAQSPPATNGLRIDGSGDSDDEPLISHAKSQKDGIVDKTPQPETRRRQRGKAKAGAASAPDCGSARKGHDGRRGAPPVATHGRQSTLPSEFNTDVDESDIIVVDDTQYYGRAKSGESKSSPGIPSSHHYGRHSLVLNGDSGQSMATVTATAAAATSTSGSSVTSNSLSYGRHEFLPELEGEMLDYMLRVHRRARRAIARYEEYYSAKKRRLHKQFMQRHQDRLGPYLSQLEERLGDISFFHHHPLSSKRRYDAHASGSGATSIEEEDLDSASLAVDNRGR</sequence>
<accession>A0ACC1HF94</accession>
<evidence type="ECO:0000313" key="2">
    <source>
        <dbReference type="Proteomes" id="UP001145114"/>
    </source>
</evidence>
<keyword evidence="2" id="KW-1185">Reference proteome</keyword>
<name>A0ACC1HF94_9FUNG</name>
<proteinExistence type="predicted"/>
<protein>
    <submittedName>
        <fullName evidence="1">Uncharacterized protein</fullName>
    </submittedName>
</protein>
<organism evidence="1 2">
    <name type="scientific">Spiromyces aspiralis</name>
    <dbReference type="NCBI Taxonomy" id="68401"/>
    <lineage>
        <taxon>Eukaryota</taxon>
        <taxon>Fungi</taxon>
        <taxon>Fungi incertae sedis</taxon>
        <taxon>Zoopagomycota</taxon>
        <taxon>Kickxellomycotina</taxon>
        <taxon>Kickxellomycetes</taxon>
        <taxon>Kickxellales</taxon>
        <taxon>Kickxellaceae</taxon>
        <taxon>Spiromyces</taxon>
    </lineage>
</organism>
<evidence type="ECO:0000313" key="1">
    <source>
        <dbReference type="EMBL" id="KAJ1672609.1"/>
    </source>
</evidence>
<feature type="non-terminal residue" evidence="1">
    <location>
        <position position="301"/>
    </location>
</feature>
<reference evidence="1" key="1">
    <citation type="submission" date="2022-06" db="EMBL/GenBank/DDBJ databases">
        <title>Phylogenomic reconstructions and comparative analyses of Kickxellomycotina fungi.</title>
        <authorList>
            <person name="Reynolds N.K."/>
            <person name="Stajich J.E."/>
            <person name="Barry K."/>
            <person name="Grigoriev I.V."/>
            <person name="Crous P."/>
            <person name="Smith M.E."/>
        </authorList>
    </citation>
    <scope>NUCLEOTIDE SEQUENCE</scope>
    <source>
        <strain evidence="1">RSA 2271</strain>
    </source>
</reference>
<dbReference type="Proteomes" id="UP001145114">
    <property type="component" value="Unassembled WGS sequence"/>
</dbReference>
<gene>
    <name evidence="1" type="ORF">EV182_006846</name>
</gene>
<dbReference type="EMBL" id="JAMZIH010008099">
    <property type="protein sequence ID" value="KAJ1672609.1"/>
    <property type="molecule type" value="Genomic_DNA"/>
</dbReference>
<comment type="caution">
    <text evidence="1">The sequence shown here is derived from an EMBL/GenBank/DDBJ whole genome shotgun (WGS) entry which is preliminary data.</text>
</comment>